<gene>
    <name evidence="3" type="ORF">EJ08DRAFT_360348</name>
</gene>
<feature type="chain" id="PRO_5040344303" evidence="2">
    <location>
        <begin position="18"/>
        <end position="115"/>
    </location>
</feature>
<sequence length="115" mass="12521">MAGRIASAAFMVSIVFAAPVPPTNANAQVDTVNRDHWESWESSGRNGFGSLYGKGREDFRKGTSGNKPSPWAGLLSGYSNRGGERGYKGSYIHKPITSRLSLSTIRLARSRGRFQ</sequence>
<evidence type="ECO:0000256" key="1">
    <source>
        <dbReference type="SAM" id="MobiDB-lite"/>
    </source>
</evidence>
<name>A0A9P4TW95_9PEZI</name>
<accession>A0A9P4TW95</accession>
<organism evidence="3 4">
    <name type="scientific">Tothia fuscella</name>
    <dbReference type="NCBI Taxonomy" id="1048955"/>
    <lineage>
        <taxon>Eukaryota</taxon>
        <taxon>Fungi</taxon>
        <taxon>Dikarya</taxon>
        <taxon>Ascomycota</taxon>
        <taxon>Pezizomycotina</taxon>
        <taxon>Dothideomycetes</taxon>
        <taxon>Pleosporomycetidae</taxon>
        <taxon>Venturiales</taxon>
        <taxon>Cylindrosympodiaceae</taxon>
        <taxon>Tothia</taxon>
    </lineage>
</organism>
<proteinExistence type="predicted"/>
<dbReference type="EMBL" id="MU007061">
    <property type="protein sequence ID" value="KAF2427241.1"/>
    <property type="molecule type" value="Genomic_DNA"/>
</dbReference>
<evidence type="ECO:0000313" key="4">
    <source>
        <dbReference type="Proteomes" id="UP000800235"/>
    </source>
</evidence>
<feature type="region of interest" description="Disordered" evidence="1">
    <location>
        <begin position="56"/>
        <end position="80"/>
    </location>
</feature>
<evidence type="ECO:0000313" key="3">
    <source>
        <dbReference type="EMBL" id="KAF2427241.1"/>
    </source>
</evidence>
<evidence type="ECO:0000256" key="2">
    <source>
        <dbReference type="SAM" id="SignalP"/>
    </source>
</evidence>
<protein>
    <submittedName>
        <fullName evidence="3">Uncharacterized protein</fullName>
    </submittedName>
</protein>
<dbReference type="Proteomes" id="UP000800235">
    <property type="component" value="Unassembled WGS sequence"/>
</dbReference>
<reference evidence="3" key="1">
    <citation type="journal article" date="2020" name="Stud. Mycol.">
        <title>101 Dothideomycetes genomes: a test case for predicting lifestyles and emergence of pathogens.</title>
        <authorList>
            <person name="Haridas S."/>
            <person name="Albert R."/>
            <person name="Binder M."/>
            <person name="Bloem J."/>
            <person name="Labutti K."/>
            <person name="Salamov A."/>
            <person name="Andreopoulos B."/>
            <person name="Baker S."/>
            <person name="Barry K."/>
            <person name="Bills G."/>
            <person name="Bluhm B."/>
            <person name="Cannon C."/>
            <person name="Castanera R."/>
            <person name="Culley D."/>
            <person name="Daum C."/>
            <person name="Ezra D."/>
            <person name="Gonzalez J."/>
            <person name="Henrissat B."/>
            <person name="Kuo A."/>
            <person name="Liang C."/>
            <person name="Lipzen A."/>
            <person name="Lutzoni F."/>
            <person name="Magnuson J."/>
            <person name="Mondo S."/>
            <person name="Nolan M."/>
            <person name="Ohm R."/>
            <person name="Pangilinan J."/>
            <person name="Park H.-J."/>
            <person name="Ramirez L."/>
            <person name="Alfaro M."/>
            <person name="Sun H."/>
            <person name="Tritt A."/>
            <person name="Yoshinaga Y."/>
            <person name="Zwiers L.-H."/>
            <person name="Turgeon B."/>
            <person name="Goodwin S."/>
            <person name="Spatafora J."/>
            <person name="Crous P."/>
            <person name="Grigoriev I."/>
        </authorList>
    </citation>
    <scope>NUCLEOTIDE SEQUENCE</scope>
    <source>
        <strain evidence="3">CBS 130266</strain>
    </source>
</reference>
<comment type="caution">
    <text evidence="3">The sequence shown here is derived from an EMBL/GenBank/DDBJ whole genome shotgun (WGS) entry which is preliminary data.</text>
</comment>
<feature type="signal peptide" evidence="2">
    <location>
        <begin position="1"/>
        <end position="17"/>
    </location>
</feature>
<keyword evidence="4" id="KW-1185">Reference proteome</keyword>
<keyword evidence="2" id="KW-0732">Signal</keyword>
<dbReference type="AlphaFoldDB" id="A0A9P4TW95"/>